<name>A0ABP8URH9_9ACTN</name>
<accession>A0ABP8URH9</accession>
<comment type="caution">
    <text evidence="1">The sequence shown here is derived from an EMBL/GenBank/DDBJ whole genome shotgun (WGS) entry which is preliminary data.</text>
</comment>
<dbReference type="Proteomes" id="UP001501442">
    <property type="component" value="Unassembled WGS sequence"/>
</dbReference>
<evidence type="ECO:0000313" key="2">
    <source>
        <dbReference type="Proteomes" id="UP001501442"/>
    </source>
</evidence>
<reference evidence="2" key="1">
    <citation type="journal article" date="2019" name="Int. J. Syst. Evol. Microbiol.">
        <title>The Global Catalogue of Microorganisms (GCM) 10K type strain sequencing project: providing services to taxonomists for standard genome sequencing and annotation.</title>
        <authorList>
            <consortium name="The Broad Institute Genomics Platform"/>
            <consortium name="The Broad Institute Genome Sequencing Center for Infectious Disease"/>
            <person name="Wu L."/>
            <person name="Ma J."/>
        </authorList>
    </citation>
    <scope>NUCLEOTIDE SEQUENCE [LARGE SCALE GENOMIC DNA]</scope>
    <source>
        <strain evidence="2">JCM 17939</strain>
    </source>
</reference>
<keyword evidence="2" id="KW-1185">Reference proteome</keyword>
<sequence>MGDSPDGVGEVLGRCVDQEVAHHPGGHRPAQVAWSAAAGHDEDAAGGELVVQLTGDRETVPARQAGPDEGDVGVHFQCGRHGFVGGL</sequence>
<protein>
    <submittedName>
        <fullName evidence="1">Uncharacterized protein</fullName>
    </submittedName>
</protein>
<dbReference type="EMBL" id="BAABHK010000017">
    <property type="protein sequence ID" value="GAA4636275.1"/>
    <property type="molecule type" value="Genomic_DNA"/>
</dbReference>
<gene>
    <name evidence="1" type="ORF">GCM10023196_085380</name>
</gene>
<proteinExistence type="predicted"/>
<evidence type="ECO:0000313" key="1">
    <source>
        <dbReference type="EMBL" id="GAA4636275.1"/>
    </source>
</evidence>
<organism evidence="1 2">
    <name type="scientific">Actinoallomurus vinaceus</name>
    <dbReference type="NCBI Taxonomy" id="1080074"/>
    <lineage>
        <taxon>Bacteria</taxon>
        <taxon>Bacillati</taxon>
        <taxon>Actinomycetota</taxon>
        <taxon>Actinomycetes</taxon>
        <taxon>Streptosporangiales</taxon>
        <taxon>Thermomonosporaceae</taxon>
        <taxon>Actinoallomurus</taxon>
    </lineage>
</organism>